<dbReference type="SUPFAM" id="SSF56784">
    <property type="entry name" value="HAD-like"/>
    <property type="match status" value="1"/>
</dbReference>
<dbReference type="AlphaFoldDB" id="A0A934X6P5"/>
<comment type="cofactor">
    <cofactor evidence="1">
        <name>Mg(2+)</name>
        <dbReference type="ChEBI" id="CHEBI:18420"/>
    </cofactor>
</comment>
<evidence type="ECO:0000256" key="2">
    <source>
        <dbReference type="ARBA" id="ARBA00006171"/>
    </source>
</evidence>
<comment type="caution">
    <text evidence="5">The sequence shown here is derived from an EMBL/GenBank/DDBJ whole genome shotgun (WGS) entry which is preliminary data.</text>
</comment>
<dbReference type="Pfam" id="PF13419">
    <property type="entry name" value="HAD_2"/>
    <property type="match status" value="1"/>
</dbReference>
<evidence type="ECO:0000313" key="8">
    <source>
        <dbReference type="Proteomes" id="UP000726105"/>
    </source>
</evidence>
<evidence type="ECO:0000313" key="6">
    <source>
        <dbReference type="EMBL" id="MBK7272143.1"/>
    </source>
</evidence>
<dbReference type="GO" id="GO:0003824">
    <property type="term" value="F:catalytic activity"/>
    <property type="evidence" value="ECO:0007669"/>
    <property type="project" value="UniProtKB-ARBA"/>
</dbReference>
<dbReference type="InterPro" id="IPR041492">
    <property type="entry name" value="HAD_2"/>
</dbReference>
<dbReference type="SFLD" id="SFLDG01129">
    <property type="entry name" value="C1.5:_HAD__Beta-PGM__Phosphata"/>
    <property type="match status" value="1"/>
</dbReference>
<gene>
    <name evidence="5" type="ORF">IPF40_10475</name>
    <name evidence="6" type="ORF">IPI13_02945</name>
</gene>
<dbReference type="InterPro" id="IPR023214">
    <property type="entry name" value="HAD_sf"/>
</dbReference>
<dbReference type="EMBL" id="JADIXZ010000004">
    <property type="protein sequence ID" value="MBK6301435.1"/>
    <property type="molecule type" value="Genomic_DNA"/>
</dbReference>
<keyword evidence="4" id="KW-0460">Magnesium</keyword>
<dbReference type="GO" id="GO:0046872">
    <property type="term" value="F:metal ion binding"/>
    <property type="evidence" value="ECO:0007669"/>
    <property type="project" value="UniProtKB-KW"/>
</dbReference>
<reference evidence="7 8" key="1">
    <citation type="submission" date="2020-10" db="EMBL/GenBank/DDBJ databases">
        <title>Connecting structure to function with the recovery of over 1000 high-quality activated sludge metagenome-assembled genomes encoding full-length rRNA genes using long-read sequencing.</title>
        <authorList>
            <person name="Singleton C.M."/>
            <person name="Petriglieri F."/>
            <person name="Kristensen J.M."/>
            <person name="Kirkegaard R.H."/>
            <person name="Michaelsen T.Y."/>
            <person name="Andersen M.H."/>
            <person name="Karst S.M."/>
            <person name="Dueholm M.S."/>
            <person name="Nielsen P.H."/>
            <person name="Albertsen M."/>
        </authorList>
    </citation>
    <scope>NUCLEOTIDE SEQUENCE [LARGE SCALE GENOMIC DNA]</scope>
    <source>
        <strain evidence="5">AalE_18-Q3-R2-46_BAT3C.188</strain>
        <strain evidence="6">Ega_18-Q3-R5-49_MAXAC.001</strain>
    </source>
</reference>
<evidence type="ECO:0000256" key="4">
    <source>
        <dbReference type="ARBA" id="ARBA00022842"/>
    </source>
</evidence>
<evidence type="ECO:0000256" key="1">
    <source>
        <dbReference type="ARBA" id="ARBA00001946"/>
    </source>
</evidence>
<dbReference type="PANTHER" id="PTHR46193:SF10">
    <property type="entry name" value="6-PHOSPHOGLUCONATE PHOSPHATASE"/>
    <property type="match status" value="1"/>
</dbReference>
<organism evidence="5 7">
    <name type="scientific">Candidatus Phosphoribacter hodrii</name>
    <dbReference type="NCBI Taxonomy" id="2953743"/>
    <lineage>
        <taxon>Bacteria</taxon>
        <taxon>Bacillati</taxon>
        <taxon>Actinomycetota</taxon>
        <taxon>Actinomycetes</taxon>
        <taxon>Micrococcales</taxon>
        <taxon>Dermatophilaceae</taxon>
        <taxon>Candidatus Phosphoribacter</taxon>
    </lineage>
</organism>
<dbReference type="EMBL" id="JADJIB010000001">
    <property type="protein sequence ID" value="MBK7272143.1"/>
    <property type="molecule type" value="Genomic_DNA"/>
</dbReference>
<dbReference type="NCBIfam" id="TIGR01509">
    <property type="entry name" value="HAD-SF-IA-v3"/>
    <property type="match status" value="1"/>
</dbReference>
<evidence type="ECO:0000256" key="3">
    <source>
        <dbReference type="ARBA" id="ARBA00022723"/>
    </source>
</evidence>
<evidence type="ECO:0000313" key="5">
    <source>
        <dbReference type="EMBL" id="MBK6301435.1"/>
    </source>
</evidence>
<protein>
    <submittedName>
        <fullName evidence="5">HAD family phosphatase</fullName>
    </submittedName>
</protein>
<dbReference type="Proteomes" id="UP000726105">
    <property type="component" value="Unassembled WGS sequence"/>
</dbReference>
<accession>A0A934X6P5</accession>
<dbReference type="InterPro" id="IPR006439">
    <property type="entry name" value="HAD-SF_hydro_IA"/>
</dbReference>
<dbReference type="InterPro" id="IPR051600">
    <property type="entry name" value="Beta-PGM-like"/>
</dbReference>
<dbReference type="PANTHER" id="PTHR46193">
    <property type="entry name" value="6-PHOSPHOGLUCONATE PHOSPHATASE"/>
    <property type="match status" value="1"/>
</dbReference>
<dbReference type="SFLD" id="SFLDG01135">
    <property type="entry name" value="C1.5.6:_HAD__Beta-PGM__Phospha"/>
    <property type="match status" value="1"/>
</dbReference>
<evidence type="ECO:0000313" key="7">
    <source>
        <dbReference type="Proteomes" id="UP000718281"/>
    </source>
</evidence>
<dbReference type="InterPro" id="IPR023198">
    <property type="entry name" value="PGP-like_dom2"/>
</dbReference>
<dbReference type="InterPro" id="IPR036412">
    <property type="entry name" value="HAD-like_sf"/>
</dbReference>
<proteinExistence type="inferred from homology"/>
<comment type="similarity">
    <text evidence="2">Belongs to the HAD-like hydrolase superfamily. CbbY/CbbZ/Gph/YieH family.</text>
</comment>
<keyword evidence="3" id="KW-0479">Metal-binding</keyword>
<dbReference type="Gene3D" id="1.10.150.240">
    <property type="entry name" value="Putative phosphatase, domain 2"/>
    <property type="match status" value="1"/>
</dbReference>
<sequence length="227" mass="23643">MSVSGVGVSGRGRLVVFDCDGVLVDSERLNVALDVEAIGELGWAITREEVIARHVGLSEADATADIESVIGRPVPAEWVLRWRSAYHAAYETQLEAVPGVGAAIADLVADGWAVCVATSGERATTWRKLARCGLAQWFTEATVFTAADVARGKPAPDLFLWAGAQLGVAPERCVVVEDSPHGVAAARAAGMPCVGFAGSVTSRGQLVDADVVIDDMSALVAAICDLV</sequence>
<dbReference type="Proteomes" id="UP000718281">
    <property type="component" value="Unassembled WGS sequence"/>
</dbReference>
<name>A0A934X6P5_9MICO</name>
<dbReference type="Gene3D" id="3.40.50.1000">
    <property type="entry name" value="HAD superfamily/HAD-like"/>
    <property type="match status" value="1"/>
</dbReference>
<dbReference type="SFLD" id="SFLDS00003">
    <property type="entry name" value="Haloacid_Dehalogenase"/>
    <property type="match status" value="1"/>
</dbReference>